<comment type="caution">
    <text evidence="2">The sequence shown here is derived from an EMBL/GenBank/DDBJ whole genome shotgun (WGS) entry which is preliminary data.</text>
</comment>
<name>A0A1G2F1T2_9BACT</name>
<evidence type="ECO:0000313" key="2">
    <source>
        <dbReference type="EMBL" id="OGZ31943.1"/>
    </source>
</evidence>
<keyword evidence="1" id="KW-0812">Transmembrane</keyword>
<keyword evidence="1" id="KW-1133">Transmembrane helix</keyword>
<evidence type="ECO:0000256" key="1">
    <source>
        <dbReference type="SAM" id="Phobius"/>
    </source>
</evidence>
<proteinExistence type="predicted"/>
<gene>
    <name evidence="2" type="ORF">A3H02_00460</name>
</gene>
<protein>
    <submittedName>
        <fullName evidence="2">Uncharacterized protein</fullName>
    </submittedName>
</protein>
<reference evidence="2 3" key="1">
    <citation type="journal article" date="2016" name="Nat. Commun.">
        <title>Thousands of microbial genomes shed light on interconnected biogeochemical processes in an aquifer system.</title>
        <authorList>
            <person name="Anantharaman K."/>
            <person name="Brown C.T."/>
            <person name="Hug L.A."/>
            <person name="Sharon I."/>
            <person name="Castelle C.J."/>
            <person name="Probst A.J."/>
            <person name="Thomas B.C."/>
            <person name="Singh A."/>
            <person name="Wilkins M.J."/>
            <person name="Karaoz U."/>
            <person name="Brodie E.L."/>
            <person name="Williams K.H."/>
            <person name="Hubbard S.S."/>
            <person name="Banfield J.F."/>
        </authorList>
    </citation>
    <scope>NUCLEOTIDE SEQUENCE [LARGE SCALE GENOMIC DNA]</scope>
</reference>
<dbReference type="EMBL" id="MHMS01000018">
    <property type="protein sequence ID" value="OGZ31943.1"/>
    <property type="molecule type" value="Genomic_DNA"/>
</dbReference>
<dbReference type="Proteomes" id="UP000176787">
    <property type="component" value="Unassembled WGS sequence"/>
</dbReference>
<feature type="transmembrane region" description="Helical" evidence="1">
    <location>
        <begin position="47"/>
        <end position="68"/>
    </location>
</feature>
<accession>A0A1G2F1T2</accession>
<sequence>MRHVDNKIGLILGSMLVAALVALSVAWHIAFVFLFVLKNPPVEHFQYIMWGSPSATFIGASFGFYFLFRKCYTD</sequence>
<keyword evidence="1" id="KW-0472">Membrane</keyword>
<organism evidence="2 3">
    <name type="scientific">Candidatus Niyogibacteria bacterium RIFCSPLOWO2_12_FULL_41_13</name>
    <dbReference type="NCBI Taxonomy" id="1801726"/>
    <lineage>
        <taxon>Bacteria</taxon>
        <taxon>Candidatus Niyogiibacteriota</taxon>
    </lineage>
</organism>
<feature type="transmembrane region" description="Helical" evidence="1">
    <location>
        <begin position="12"/>
        <end position="35"/>
    </location>
</feature>
<evidence type="ECO:0000313" key="3">
    <source>
        <dbReference type="Proteomes" id="UP000176787"/>
    </source>
</evidence>
<dbReference type="AlphaFoldDB" id="A0A1G2F1T2"/>